<evidence type="ECO:0000256" key="2">
    <source>
        <dbReference type="ARBA" id="ARBA00018232"/>
    </source>
</evidence>
<keyword evidence="4 7" id="KW-0479">Metal-binding</keyword>
<keyword evidence="3" id="KW-0963">Cytoplasm</keyword>
<dbReference type="InterPro" id="IPR036237">
    <property type="entry name" value="Xyl_isomerase-like_sf"/>
</dbReference>
<gene>
    <name evidence="10" type="ORF">EHV15_17935</name>
</gene>
<dbReference type="AlphaFoldDB" id="A0A3P3U397"/>
<comment type="similarity">
    <text evidence="7">Belongs to the xylose isomerase family.</text>
</comment>
<evidence type="ECO:0000256" key="7">
    <source>
        <dbReference type="RuleBase" id="RU000609"/>
    </source>
</evidence>
<dbReference type="EC" id="5.3.1.5" evidence="7"/>
<keyword evidence="5 7" id="KW-0413">Isomerase</keyword>
<dbReference type="InterPro" id="IPR001998">
    <property type="entry name" value="Xylose_isomerase"/>
</dbReference>
<accession>A0A3P3U397</accession>
<reference evidence="10 11" key="1">
    <citation type="submission" date="2018-11" db="EMBL/GenBank/DDBJ databases">
        <title>Genome sequencing of Paenibacillus sp. KCOM 3021 (= ChDC PVNT-B20).</title>
        <authorList>
            <person name="Kook J.-K."/>
            <person name="Park S.-N."/>
            <person name="Lim Y.K."/>
        </authorList>
    </citation>
    <scope>NUCLEOTIDE SEQUENCE [LARGE SCALE GENOMIC DNA]</scope>
    <source>
        <strain evidence="10 11">KCOM 3021</strain>
    </source>
</reference>
<feature type="domain" description="Xylose isomerase-like TIM barrel" evidence="9">
    <location>
        <begin position="37"/>
        <end position="249"/>
    </location>
</feature>
<evidence type="ECO:0000256" key="3">
    <source>
        <dbReference type="ARBA" id="ARBA00022490"/>
    </source>
</evidence>
<evidence type="ECO:0000256" key="8">
    <source>
        <dbReference type="RuleBase" id="RU000610"/>
    </source>
</evidence>
<dbReference type="Proteomes" id="UP000267017">
    <property type="component" value="Unassembled WGS sequence"/>
</dbReference>
<keyword evidence="6 7" id="KW-0119">Carbohydrate metabolism</keyword>
<dbReference type="OrthoDB" id="9763981at2"/>
<dbReference type="GO" id="GO:0046872">
    <property type="term" value="F:metal ion binding"/>
    <property type="evidence" value="ECO:0007669"/>
    <property type="project" value="UniProtKB-KW"/>
</dbReference>
<sequence>MTMFKFSVGPWNIHDGADTYGPATRTEIHFEEKIKTFAEMGFSAIQFHDDDAVPSLNDLTEEEIKAEARKVKSLLDKYNLVAEFVAPRLWMDPHTVDGGFMSGSEEDREFALWRSYRSIDIANELGCDKIVLWLAREGTLCAESKSPVTATKQLIDAINKMLQYDANIKILIEPKPNEPIDRSICGTMGHVLAVSAATFDPSRVGGLLESAHATLAGLDPSHEIGFALAMNKLWGVHLNDQNGLKFDQDKSFGVENLRQAFNQIKVLVENNYGSNGEYVGLDVKAMRTTKDQDRYKHLTNSLNIVKSLEEKVKRFDYEFQKQCVANRDFEELEMYVMNLLMGTDQK</sequence>
<evidence type="ECO:0000256" key="1">
    <source>
        <dbReference type="ARBA" id="ARBA00004496"/>
    </source>
</evidence>
<evidence type="ECO:0000313" key="11">
    <source>
        <dbReference type="Proteomes" id="UP000267017"/>
    </source>
</evidence>
<comment type="catalytic activity">
    <reaction evidence="7">
        <text>alpha-D-xylose = alpha-D-xylulofuranose</text>
        <dbReference type="Rhea" id="RHEA:22816"/>
        <dbReference type="ChEBI" id="CHEBI:28518"/>
        <dbReference type="ChEBI" id="CHEBI:188998"/>
        <dbReference type="EC" id="5.3.1.5"/>
    </reaction>
</comment>
<proteinExistence type="inferred from homology"/>
<dbReference type="RefSeq" id="WP_128632398.1">
    <property type="nucleotide sequence ID" value="NZ_RRCN01000001.1"/>
</dbReference>
<dbReference type="Pfam" id="PF01261">
    <property type="entry name" value="AP_endonuc_2"/>
    <property type="match status" value="1"/>
</dbReference>
<organism evidence="10 11">
    <name type="scientific">Paenibacillus oralis</name>
    <dbReference type="NCBI Taxonomy" id="2490856"/>
    <lineage>
        <taxon>Bacteria</taxon>
        <taxon>Bacillati</taxon>
        <taxon>Bacillota</taxon>
        <taxon>Bacilli</taxon>
        <taxon>Bacillales</taxon>
        <taxon>Paenibacillaceae</taxon>
        <taxon>Paenibacillus</taxon>
    </lineage>
</organism>
<name>A0A3P3U397_9BACL</name>
<comment type="subunit">
    <text evidence="8">Homotetramer.</text>
</comment>
<comment type="subcellular location">
    <subcellularLocation>
        <location evidence="1 8">Cytoplasm</location>
    </subcellularLocation>
</comment>
<comment type="caution">
    <text evidence="10">The sequence shown here is derived from an EMBL/GenBank/DDBJ whole genome shotgun (WGS) entry which is preliminary data.</text>
</comment>
<evidence type="ECO:0000313" key="10">
    <source>
        <dbReference type="EMBL" id="RRJ64594.1"/>
    </source>
</evidence>
<protein>
    <recommendedName>
        <fullName evidence="2 7">Xylose isomerase</fullName>
        <ecNumber evidence="7">5.3.1.5</ecNumber>
    </recommendedName>
</protein>
<keyword evidence="11" id="KW-1185">Reference proteome</keyword>
<dbReference type="EMBL" id="RRCN01000001">
    <property type="protein sequence ID" value="RRJ64594.1"/>
    <property type="molecule type" value="Genomic_DNA"/>
</dbReference>
<dbReference type="PANTHER" id="PTHR12110:SF52">
    <property type="entry name" value="XYLOSE ISOMERASE"/>
    <property type="match status" value="1"/>
</dbReference>
<keyword evidence="7" id="KW-0859">Xylose metabolism</keyword>
<dbReference type="PROSITE" id="PS51415">
    <property type="entry name" value="XYLOSE_ISOMERASE"/>
    <property type="match status" value="1"/>
</dbReference>
<evidence type="ECO:0000259" key="9">
    <source>
        <dbReference type="Pfam" id="PF01261"/>
    </source>
</evidence>
<dbReference type="SUPFAM" id="SSF51658">
    <property type="entry name" value="Xylose isomerase-like"/>
    <property type="match status" value="1"/>
</dbReference>
<dbReference type="GO" id="GO:0005737">
    <property type="term" value="C:cytoplasm"/>
    <property type="evidence" value="ECO:0007669"/>
    <property type="project" value="UniProtKB-SubCell"/>
</dbReference>
<evidence type="ECO:0000256" key="5">
    <source>
        <dbReference type="ARBA" id="ARBA00023235"/>
    </source>
</evidence>
<dbReference type="PRINTS" id="PR00688">
    <property type="entry name" value="XYLOSISMRASE"/>
</dbReference>
<evidence type="ECO:0000256" key="6">
    <source>
        <dbReference type="ARBA" id="ARBA00023277"/>
    </source>
</evidence>
<dbReference type="GO" id="GO:0042732">
    <property type="term" value="P:D-xylose metabolic process"/>
    <property type="evidence" value="ECO:0007669"/>
    <property type="project" value="UniProtKB-KW"/>
</dbReference>
<dbReference type="PANTHER" id="PTHR12110">
    <property type="entry name" value="HYDROXYPYRUVATE ISOMERASE"/>
    <property type="match status" value="1"/>
</dbReference>
<dbReference type="GO" id="GO:0009045">
    <property type="term" value="F:xylose isomerase activity"/>
    <property type="evidence" value="ECO:0007669"/>
    <property type="project" value="UniProtKB-EC"/>
</dbReference>
<dbReference type="Gene3D" id="3.20.20.150">
    <property type="entry name" value="Divalent-metal-dependent TIM barrel enzymes"/>
    <property type="match status" value="1"/>
</dbReference>
<dbReference type="InterPro" id="IPR013022">
    <property type="entry name" value="Xyl_isomerase-like_TIM-brl"/>
</dbReference>
<dbReference type="InterPro" id="IPR050312">
    <property type="entry name" value="IolE/XylAMocC-like"/>
</dbReference>
<evidence type="ECO:0000256" key="4">
    <source>
        <dbReference type="ARBA" id="ARBA00022723"/>
    </source>
</evidence>